<feature type="domain" description="FAS1" evidence="3">
    <location>
        <begin position="252"/>
        <end position="479"/>
    </location>
</feature>
<dbReference type="STRING" id="68775.A0A5C3MD30"/>
<dbReference type="PANTHER" id="PTHR10900:SF77">
    <property type="entry name" value="FI19380P1"/>
    <property type="match status" value="1"/>
</dbReference>
<feature type="compositionally biased region" description="Basic residues" evidence="1">
    <location>
        <begin position="485"/>
        <end position="497"/>
    </location>
</feature>
<keyword evidence="5" id="KW-1185">Reference proteome</keyword>
<feature type="chain" id="PRO_5023111470" evidence="2">
    <location>
        <begin position="20"/>
        <end position="523"/>
    </location>
</feature>
<dbReference type="SMART" id="SM00554">
    <property type="entry name" value="FAS1"/>
    <property type="match status" value="2"/>
</dbReference>
<evidence type="ECO:0000313" key="5">
    <source>
        <dbReference type="Proteomes" id="UP000308652"/>
    </source>
</evidence>
<gene>
    <name evidence="4" type="ORF">BDQ12DRAFT_676839</name>
</gene>
<dbReference type="InterPro" id="IPR036378">
    <property type="entry name" value="FAS1_dom_sf"/>
</dbReference>
<dbReference type="OrthoDB" id="7700931at2759"/>
<dbReference type="PANTHER" id="PTHR10900">
    <property type="entry name" value="PERIOSTIN-RELATED"/>
    <property type="match status" value="1"/>
</dbReference>
<dbReference type="PROSITE" id="PS50213">
    <property type="entry name" value="FAS1"/>
    <property type="match status" value="2"/>
</dbReference>
<feature type="domain" description="FAS1" evidence="3">
    <location>
        <begin position="60"/>
        <end position="248"/>
    </location>
</feature>
<keyword evidence="2" id="KW-0732">Signal</keyword>
<evidence type="ECO:0000256" key="1">
    <source>
        <dbReference type="SAM" id="MobiDB-lite"/>
    </source>
</evidence>
<evidence type="ECO:0000256" key="2">
    <source>
        <dbReference type="SAM" id="SignalP"/>
    </source>
</evidence>
<feature type="region of interest" description="Disordered" evidence="1">
    <location>
        <begin position="482"/>
        <end position="504"/>
    </location>
</feature>
<dbReference type="EMBL" id="ML213592">
    <property type="protein sequence ID" value="TFK42817.1"/>
    <property type="molecule type" value="Genomic_DNA"/>
</dbReference>
<feature type="signal peptide" evidence="2">
    <location>
        <begin position="1"/>
        <end position="19"/>
    </location>
</feature>
<dbReference type="InterPro" id="IPR050904">
    <property type="entry name" value="Adhesion/Biosynth-related"/>
</dbReference>
<protein>
    <submittedName>
        <fullName evidence="4">FAS1 domain-containing protein</fullName>
    </submittedName>
</protein>
<dbReference type="Pfam" id="PF02469">
    <property type="entry name" value="Fasciclin"/>
    <property type="match status" value="2"/>
</dbReference>
<sequence length="523" mass="58869">MRACALLAALVALPALSTPLNYSPQIQLPIQDKDVDLIEGGHFPHLPHHPHPHPPPRHEHETIYQVLTNDPKFSKVTKAINYIEDVVSLLNDSSARITFFAIPDEALRPHRKRIKDSDDCEDSLEPLQTSFIGEPQTLADNLLTLEEIELSSLDEPDKEKRKRAIKAIIRAVLAYHILPDPHDIISLGENNTFATNLTVDGALDSQPLRLRVSQSVIPPLTFINLFTKVTRPNIKTSNGIIHVVSHPLIPPPSVFEELYMVPHYFSTLTSALQRSGLTRALDLWYVHGKDSGKGRLKGTSTVTIYAPVNNAFDRLPKKLQLFLFSPFGRRALKKVLQYHIVPDVVLHSNYIRNATTKEKIKASKEDIFEGHWLGDLISPGAKSQNISPDLAKDVDLEGSRLAGVLQRSEPVFSHDFTLKTLLANHTLKAHIEQSKITYPFPGPHKPHRIETKLTIDEHPVLLPDLVASNGAIHVVNRILDPRKNHDGHHHHKHHHRHHDGEALSTGDDWSDWEEWLPAWAAEE</sequence>
<evidence type="ECO:0000313" key="4">
    <source>
        <dbReference type="EMBL" id="TFK42817.1"/>
    </source>
</evidence>
<dbReference type="InterPro" id="IPR000782">
    <property type="entry name" value="FAS1_domain"/>
</dbReference>
<organism evidence="4 5">
    <name type="scientific">Crucibulum laeve</name>
    <dbReference type="NCBI Taxonomy" id="68775"/>
    <lineage>
        <taxon>Eukaryota</taxon>
        <taxon>Fungi</taxon>
        <taxon>Dikarya</taxon>
        <taxon>Basidiomycota</taxon>
        <taxon>Agaricomycotina</taxon>
        <taxon>Agaricomycetes</taxon>
        <taxon>Agaricomycetidae</taxon>
        <taxon>Agaricales</taxon>
        <taxon>Agaricineae</taxon>
        <taxon>Nidulariaceae</taxon>
        <taxon>Crucibulum</taxon>
    </lineage>
</organism>
<dbReference type="SUPFAM" id="SSF82153">
    <property type="entry name" value="FAS1 domain"/>
    <property type="match status" value="2"/>
</dbReference>
<dbReference type="GO" id="GO:0005615">
    <property type="term" value="C:extracellular space"/>
    <property type="evidence" value="ECO:0007669"/>
    <property type="project" value="TreeGrafter"/>
</dbReference>
<dbReference type="Proteomes" id="UP000308652">
    <property type="component" value="Unassembled WGS sequence"/>
</dbReference>
<dbReference type="Gene3D" id="2.30.180.10">
    <property type="entry name" value="FAS1 domain"/>
    <property type="match status" value="2"/>
</dbReference>
<evidence type="ECO:0000259" key="3">
    <source>
        <dbReference type="PROSITE" id="PS50213"/>
    </source>
</evidence>
<name>A0A5C3MD30_9AGAR</name>
<reference evidence="4 5" key="1">
    <citation type="journal article" date="2019" name="Nat. Ecol. Evol.">
        <title>Megaphylogeny resolves global patterns of mushroom evolution.</title>
        <authorList>
            <person name="Varga T."/>
            <person name="Krizsan K."/>
            <person name="Foldi C."/>
            <person name="Dima B."/>
            <person name="Sanchez-Garcia M."/>
            <person name="Sanchez-Ramirez S."/>
            <person name="Szollosi G.J."/>
            <person name="Szarkandi J.G."/>
            <person name="Papp V."/>
            <person name="Albert L."/>
            <person name="Andreopoulos W."/>
            <person name="Angelini C."/>
            <person name="Antonin V."/>
            <person name="Barry K.W."/>
            <person name="Bougher N.L."/>
            <person name="Buchanan P."/>
            <person name="Buyck B."/>
            <person name="Bense V."/>
            <person name="Catcheside P."/>
            <person name="Chovatia M."/>
            <person name="Cooper J."/>
            <person name="Damon W."/>
            <person name="Desjardin D."/>
            <person name="Finy P."/>
            <person name="Geml J."/>
            <person name="Haridas S."/>
            <person name="Hughes K."/>
            <person name="Justo A."/>
            <person name="Karasinski D."/>
            <person name="Kautmanova I."/>
            <person name="Kiss B."/>
            <person name="Kocsube S."/>
            <person name="Kotiranta H."/>
            <person name="LaButti K.M."/>
            <person name="Lechner B.E."/>
            <person name="Liimatainen K."/>
            <person name="Lipzen A."/>
            <person name="Lukacs Z."/>
            <person name="Mihaltcheva S."/>
            <person name="Morgado L.N."/>
            <person name="Niskanen T."/>
            <person name="Noordeloos M.E."/>
            <person name="Ohm R.A."/>
            <person name="Ortiz-Santana B."/>
            <person name="Ovrebo C."/>
            <person name="Racz N."/>
            <person name="Riley R."/>
            <person name="Savchenko A."/>
            <person name="Shiryaev A."/>
            <person name="Soop K."/>
            <person name="Spirin V."/>
            <person name="Szebenyi C."/>
            <person name="Tomsovsky M."/>
            <person name="Tulloss R.E."/>
            <person name="Uehling J."/>
            <person name="Grigoriev I.V."/>
            <person name="Vagvolgyi C."/>
            <person name="Papp T."/>
            <person name="Martin F.M."/>
            <person name="Miettinen O."/>
            <person name="Hibbett D.S."/>
            <person name="Nagy L.G."/>
        </authorList>
    </citation>
    <scope>NUCLEOTIDE SEQUENCE [LARGE SCALE GENOMIC DNA]</scope>
    <source>
        <strain evidence="4 5">CBS 166.37</strain>
    </source>
</reference>
<dbReference type="AlphaFoldDB" id="A0A5C3MD30"/>
<proteinExistence type="predicted"/>
<accession>A0A5C3MD30</accession>